<gene>
    <name evidence="1" type="ORF">CAL20_15240</name>
</gene>
<keyword evidence="2" id="KW-1185">Reference proteome</keyword>
<dbReference type="AlphaFoldDB" id="A0A261U5R7"/>
<reference evidence="1 2" key="1">
    <citation type="submission" date="2017-05" db="EMBL/GenBank/DDBJ databases">
        <title>Complete and WGS of Bordetella genogroups.</title>
        <authorList>
            <person name="Spilker T."/>
            <person name="LiPuma J."/>
        </authorList>
    </citation>
    <scope>NUCLEOTIDE SEQUENCE [LARGE SCALE GENOMIC DNA]</scope>
    <source>
        <strain evidence="1 2">AU9919</strain>
    </source>
</reference>
<sequence length="132" mass="15288">MKSNIEVLLGEWGAWKRGENRSSLGYPGQSAFQRMRVDGQRRADPYALMVDDDLRKVDEHIARLFPEAHVVVVAHYVWPGPVKTKLDRVKATRTRYYDLLEMAHKQLSHWMGERYQIPCVVPAEFILSGHLV</sequence>
<comment type="caution">
    <text evidence="1">The sequence shown here is derived from an EMBL/GenBank/DDBJ whole genome shotgun (WGS) entry which is preliminary data.</text>
</comment>
<dbReference type="Proteomes" id="UP000216885">
    <property type="component" value="Unassembled WGS sequence"/>
</dbReference>
<organism evidence="1 2">
    <name type="scientific">Bordetella genomosp. 4</name>
    <dbReference type="NCBI Taxonomy" id="463044"/>
    <lineage>
        <taxon>Bacteria</taxon>
        <taxon>Pseudomonadati</taxon>
        <taxon>Pseudomonadota</taxon>
        <taxon>Betaproteobacteria</taxon>
        <taxon>Burkholderiales</taxon>
        <taxon>Alcaligenaceae</taxon>
        <taxon>Bordetella</taxon>
    </lineage>
</organism>
<protein>
    <recommendedName>
        <fullName evidence="3">Antitermination protein Q</fullName>
    </recommendedName>
</protein>
<evidence type="ECO:0008006" key="3">
    <source>
        <dbReference type="Google" id="ProtNLM"/>
    </source>
</evidence>
<proteinExistence type="predicted"/>
<evidence type="ECO:0000313" key="1">
    <source>
        <dbReference type="EMBL" id="OZI56752.1"/>
    </source>
</evidence>
<evidence type="ECO:0000313" key="2">
    <source>
        <dbReference type="Proteomes" id="UP000216885"/>
    </source>
</evidence>
<dbReference type="RefSeq" id="WP_094838266.1">
    <property type="nucleotide sequence ID" value="NZ_NEVQ01000013.1"/>
</dbReference>
<dbReference type="EMBL" id="NEVQ01000013">
    <property type="protein sequence ID" value="OZI56752.1"/>
    <property type="molecule type" value="Genomic_DNA"/>
</dbReference>
<accession>A0A261U5R7</accession>
<name>A0A261U5R7_9BORD</name>